<dbReference type="RefSeq" id="WP_345589227.1">
    <property type="nucleotide sequence ID" value="NZ_BAABJG010000015.1"/>
</dbReference>
<dbReference type="PROSITE" id="PS51677">
    <property type="entry name" value="NODB"/>
    <property type="match status" value="1"/>
</dbReference>
<dbReference type="PANTHER" id="PTHR34216">
    <property type="match status" value="1"/>
</dbReference>
<feature type="domain" description="NodB homology" evidence="4">
    <location>
        <begin position="90"/>
        <end position="301"/>
    </location>
</feature>
<dbReference type="SUPFAM" id="SSF88713">
    <property type="entry name" value="Glycoside hydrolase/deacetylase"/>
    <property type="match status" value="1"/>
</dbReference>
<dbReference type="InterPro" id="IPR011330">
    <property type="entry name" value="Glyco_hydro/deAcase_b/a-brl"/>
</dbReference>
<comment type="caution">
    <text evidence="5">The sequence shown here is derived from an EMBL/GenBank/DDBJ whole genome shotgun (WGS) entry which is preliminary data.</text>
</comment>
<dbReference type="EC" id="3.-.-.-" evidence="5"/>
<dbReference type="PANTHER" id="PTHR34216:SF3">
    <property type="entry name" value="POLY-BETA-1,6-N-ACETYL-D-GLUCOSAMINE N-DEACETYLASE"/>
    <property type="match status" value="1"/>
</dbReference>
<evidence type="ECO:0000256" key="3">
    <source>
        <dbReference type="SAM" id="Phobius"/>
    </source>
</evidence>
<dbReference type="InterPro" id="IPR002509">
    <property type="entry name" value="NODB_dom"/>
</dbReference>
<gene>
    <name evidence="5" type="ORF">ACFQ4B_23810</name>
</gene>
<dbReference type="Gene3D" id="3.20.20.370">
    <property type="entry name" value="Glycoside hydrolase/deacetylase"/>
    <property type="match status" value="1"/>
</dbReference>
<protein>
    <submittedName>
        <fullName evidence="5">Polysaccharide deacetylase family protein</fullName>
        <ecNumber evidence="5">3.-.-.-</ecNumber>
    </submittedName>
</protein>
<reference evidence="6" key="1">
    <citation type="journal article" date="2019" name="Int. J. Syst. Evol. Microbiol.">
        <title>The Global Catalogue of Microorganisms (GCM) 10K type strain sequencing project: providing services to taxonomists for standard genome sequencing and annotation.</title>
        <authorList>
            <consortium name="The Broad Institute Genomics Platform"/>
            <consortium name="The Broad Institute Genome Sequencing Center for Infectious Disease"/>
            <person name="Wu L."/>
            <person name="Ma J."/>
        </authorList>
    </citation>
    <scope>NUCLEOTIDE SEQUENCE [LARGE SCALE GENOMIC DNA]</scope>
    <source>
        <strain evidence="6">CCUG 53270</strain>
    </source>
</reference>
<keyword evidence="5" id="KW-0378">Hydrolase</keyword>
<evidence type="ECO:0000313" key="6">
    <source>
        <dbReference type="Proteomes" id="UP001597180"/>
    </source>
</evidence>
<dbReference type="EMBL" id="JBHTLU010000031">
    <property type="protein sequence ID" value="MFD1223152.1"/>
    <property type="molecule type" value="Genomic_DNA"/>
</dbReference>
<keyword evidence="3" id="KW-0472">Membrane</keyword>
<dbReference type="InterPro" id="IPR051398">
    <property type="entry name" value="Polysacch_Deacetylase"/>
</dbReference>
<keyword evidence="3" id="KW-0812">Transmembrane</keyword>
<proteinExistence type="predicted"/>
<keyword evidence="6" id="KW-1185">Reference proteome</keyword>
<feature type="transmembrane region" description="Helical" evidence="3">
    <location>
        <begin position="5"/>
        <end position="26"/>
    </location>
</feature>
<keyword evidence="3" id="KW-1133">Transmembrane helix</keyword>
<evidence type="ECO:0000256" key="2">
    <source>
        <dbReference type="ARBA" id="ARBA00022729"/>
    </source>
</evidence>
<keyword evidence="2" id="KW-0732">Signal</keyword>
<evidence type="ECO:0000259" key="4">
    <source>
        <dbReference type="PROSITE" id="PS51677"/>
    </source>
</evidence>
<dbReference type="CDD" id="cd10918">
    <property type="entry name" value="CE4_NodB_like_5s_6s"/>
    <property type="match status" value="1"/>
</dbReference>
<name>A0ABW3UQH0_9BACL</name>
<organism evidence="5 6">
    <name type="scientific">Paenibacillus vulneris</name>
    <dbReference type="NCBI Taxonomy" id="1133364"/>
    <lineage>
        <taxon>Bacteria</taxon>
        <taxon>Bacillati</taxon>
        <taxon>Bacillota</taxon>
        <taxon>Bacilli</taxon>
        <taxon>Bacillales</taxon>
        <taxon>Paenibacillaceae</taxon>
        <taxon>Paenibacillus</taxon>
    </lineage>
</organism>
<accession>A0ABW3UQH0</accession>
<comment type="subcellular location">
    <subcellularLocation>
        <location evidence="1">Secreted</location>
    </subcellularLocation>
</comment>
<sequence length="301" mass="34420">MNKKILFIIGFIVVIGIVLVLGQMQWGAYHYQNKVAVLTYHHIDTEESDYTISPERFREHLHALTDHQFNVISTAEFVGFLKEGKPIPPNAVVITFDDGYESYYKYAYPELKKEGMTATNFLIVNSVGDRTAESPFMTWDEIKTMNADGFDFFSHTFDSHGFNTNEKGKQVSPLTNRIWLESESRMETEEEYRSRVVKDLSQAEKVLHDQLGNTLSILCLPHGRYNQSLIDLSKQAGIQYIYTGDYGLNSKGDFLIKRVTAGVPTLTGEGLVAKINKETTLLGKLEDFIKNIVLQVRYRYF</sequence>
<dbReference type="GO" id="GO:0016787">
    <property type="term" value="F:hydrolase activity"/>
    <property type="evidence" value="ECO:0007669"/>
    <property type="project" value="UniProtKB-KW"/>
</dbReference>
<dbReference type="Proteomes" id="UP001597180">
    <property type="component" value="Unassembled WGS sequence"/>
</dbReference>
<evidence type="ECO:0000256" key="1">
    <source>
        <dbReference type="ARBA" id="ARBA00004613"/>
    </source>
</evidence>
<dbReference type="Pfam" id="PF01522">
    <property type="entry name" value="Polysacc_deac_1"/>
    <property type="match status" value="1"/>
</dbReference>
<evidence type="ECO:0000313" key="5">
    <source>
        <dbReference type="EMBL" id="MFD1223152.1"/>
    </source>
</evidence>